<keyword evidence="3" id="KW-1185">Reference proteome</keyword>
<reference evidence="2 3" key="1">
    <citation type="submission" date="2019-05" db="EMBL/GenBank/DDBJ databases">
        <title>Mikania micrantha, genome provides insights into the molecular mechanism of rapid growth.</title>
        <authorList>
            <person name="Liu B."/>
        </authorList>
    </citation>
    <scope>NUCLEOTIDE SEQUENCE [LARGE SCALE GENOMIC DNA]</scope>
    <source>
        <strain evidence="2">NLD-2019</strain>
        <tissue evidence="2">Leaf</tissue>
    </source>
</reference>
<dbReference type="OrthoDB" id="1727102at2759"/>
<sequence length="188" mass="22042">MAKVAIRNKTQSKSHFFKLKNIVSIFTFIILFSSAVSLYFYSHNLSIYTDYNDRNFIFLICNGILAFLFIISDSTRVSLPKENQTVGVYEIKHQTLIISSALEQVPVMQEQEEQIDEHGDDIEKWVCVPCDHDDVLSIVQDETDDQMEFDDDADTEEFNKKCEDFIREMKERLKSESTHWQKNLAIYF</sequence>
<evidence type="ECO:0000313" key="2">
    <source>
        <dbReference type="EMBL" id="KAD6454125.1"/>
    </source>
</evidence>
<dbReference type="PANTHER" id="PTHR34947">
    <property type="entry name" value="TRANSMEMBRANE PROTEIN"/>
    <property type="match status" value="1"/>
</dbReference>
<gene>
    <name evidence="2" type="ORF">E3N88_08831</name>
</gene>
<evidence type="ECO:0008006" key="4">
    <source>
        <dbReference type="Google" id="ProtNLM"/>
    </source>
</evidence>
<accession>A0A5N6PKF8</accession>
<evidence type="ECO:0000313" key="3">
    <source>
        <dbReference type="Proteomes" id="UP000326396"/>
    </source>
</evidence>
<keyword evidence="1" id="KW-1133">Transmembrane helix</keyword>
<feature type="transmembrane region" description="Helical" evidence="1">
    <location>
        <begin position="54"/>
        <end position="71"/>
    </location>
</feature>
<organism evidence="2 3">
    <name type="scientific">Mikania micrantha</name>
    <name type="common">bitter vine</name>
    <dbReference type="NCBI Taxonomy" id="192012"/>
    <lineage>
        <taxon>Eukaryota</taxon>
        <taxon>Viridiplantae</taxon>
        <taxon>Streptophyta</taxon>
        <taxon>Embryophyta</taxon>
        <taxon>Tracheophyta</taxon>
        <taxon>Spermatophyta</taxon>
        <taxon>Magnoliopsida</taxon>
        <taxon>eudicotyledons</taxon>
        <taxon>Gunneridae</taxon>
        <taxon>Pentapetalae</taxon>
        <taxon>asterids</taxon>
        <taxon>campanulids</taxon>
        <taxon>Asterales</taxon>
        <taxon>Asteraceae</taxon>
        <taxon>Asteroideae</taxon>
        <taxon>Heliantheae alliance</taxon>
        <taxon>Eupatorieae</taxon>
        <taxon>Mikania</taxon>
    </lineage>
</organism>
<feature type="transmembrane region" description="Helical" evidence="1">
    <location>
        <begin position="21"/>
        <end position="42"/>
    </location>
</feature>
<keyword evidence="1" id="KW-0472">Membrane</keyword>
<name>A0A5N6PKF8_9ASTR</name>
<evidence type="ECO:0000256" key="1">
    <source>
        <dbReference type="SAM" id="Phobius"/>
    </source>
</evidence>
<dbReference type="PANTHER" id="PTHR34947:SF4">
    <property type="entry name" value="TRANSMEMBRANE PROTEIN"/>
    <property type="match status" value="1"/>
</dbReference>
<dbReference type="Proteomes" id="UP000326396">
    <property type="component" value="Linkage Group LG12"/>
</dbReference>
<dbReference type="AlphaFoldDB" id="A0A5N6PKF8"/>
<comment type="caution">
    <text evidence="2">The sequence shown here is derived from an EMBL/GenBank/DDBJ whole genome shotgun (WGS) entry which is preliminary data.</text>
</comment>
<keyword evidence="1" id="KW-0812">Transmembrane</keyword>
<dbReference type="EMBL" id="SZYD01000004">
    <property type="protein sequence ID" value="KAD6454125.1"/>
    <property type="molecule type" value="Genomic_DNA"/>
</dbReference>
<proteinExistence type="predicted"/>
<protein>
    <recommendedName>
        <fullName evidence="4">Transmembrane protein</fullName>
    </recommendedName>
</protein>